<dbReference type="RefSeq" id="WP_090220691.1">
    <property type="nucleotide sequence ID" value="NZ_CANLDO010000018.1"/>
</dbReference>
<dbReference type="OrthoDB" id="7860996at2"/>
<reference evidence="2 3" key="1">
    <citation type="submission" date="2016-10" db="EMBL/GenBank/DDBJ databases">
        <authorList>
            <person name="de Groot N.N."/>
        </authorList>
    </citation>
    <scope>NUCLEOTIDE SEQUENCE [LARGE SCALE GENOMIC DNA]</scope>
    <source>
        <strain evidence="2 3">U95</strain>
    </source>
</reference>
<evidence type="ECO:0000313" key="3">
    <source>
        <dbReference type="Proteomes" id="UP000198767"/>
    </source>
</evidence>
<dbReference type="AlphaFoldDB" id="A0A1G5RBY1"/>
<evidence type="ECO:0000256" key="1">
    <source>
        <dbReference type="SAM" id="Phobius"/>
    </source>
</evidence>
<sequence length="172" mass="18804">MSATGLGEKWKARTGADQLHRKRFAMDTSPQAMHRLLVCKIFGVIFLLAGTALLAFDLGVDERHLATVKIGVSLAAGFTALLLLTLRDPNPAPEVHLDPQRRELRVTRTVAAGQRRTVLQRSFSSLGGVRLSMNRADILETDGSLLLSLPLANETAHLMIKEQLRGTVPIFA</sequence>
<keyword evidence="3" id="KW-1185">Reference proteome</keyword>
<organism evidence="2 3">
    <name type="scientific">Epibacterium ulvae</name>
    <dbReference type="NCBI Taxonomy" id="1156985"/>
    <lineage>
        <taxon>Bacteria</taxon>
        <taxon>Pseudomonadati</taxon>
        <taxon>Pseudomonadota</taxon>
        <taxon>Alphaproteobacteria</taxon>
        <taxon>Rhodobacterales</taxon>
        <taxon>Roseobacteraceae</taxon>
        <taxon>Epibacterium</taxon>
    </lineage>
</organism>
<gene>
    <name evidence="2" type="ORF">SAMN04488118_11258</name>
</gene>
<accession>A0A1G5RBY1</accession>
<proteinExistence type="predicted"/>
<feature type="transmembrane region" description="Helical" evidence="1">
    <location>
        <begin position="36"/>
        <end position="56"/>
    </location>
</feature>
<keyword evidence="1" id="KW-1133">Transmembrane helix</keyword>
<evidence type="ECO:0000313" key="2">
    <source>
        <dbReference type="EMBL" id="SCZ71584.1"/>
    </source>
</evidence>
<feature type="transmembrane region" description="Helical" evidence="1">
    <location>
        <begin position="68"/>
        <end position="86"/>
    </location>
</feature>
<protein>
    <submittedName>
        <fullName evidence="2">Uncharacterized protein</fullName>
    </submittedName>
</protein>
<dbReference type="EMBL" id="FMWG01000012">
    <property type="protein sequence ID" value="SCZ71584.1"/>
    <property type="molecule type" value="Genomic_DNA"/>
</dbReference>
<keyword evidence="1" id="KW-0472">Membrane</keyword>
<name>A0A1G5RBY1_9RHOB</name>
<dbReference type="Proteomes" id="UP000198767">
    <property type="component" value="Unassembled WGS sequence"/>
</dbReference>
<keyword evidence="1" id="KW-0812">Transmembrane</keyword>